<reference evidence="1" key="2">
    <citation type="journal article" date="2015" name="Fish Shellfish Immunol.">
        <title>Early steps in the European eel (Anguilla anguilla)-Vibrio vulnificus interaction in the gills: Role of the RtxA13 toxin.</title>
        <authorList>
            <person name="Callol A."/>
            <person name="Pajuelo D."/>
            <person name="Ebbesson L."/>
            <person name="Teles M."/>
            <person name="MacKenzie S."/>
            <person name="Amaro C."/>
        </authorList>
    </citation>
    <scope>NUCLEOTIDE SEQUENCE</scope>
</reference>
<sequence>MPVCTLEIRANKKIETKSSVTENRNSKEYKVR</sequence>
<dbReference type="AlphaFoldDB" id="A0A0E9VU79"/>
<evidence type="ECO:0000313" key="1">
    <source>
        <dbReference type="EMBL" id="JAH80895.1"/>
    </source>
</evidence>
<reference evidence="1" key="1">
    <citation type="submission" date="2014-11" db="EMBL/GenBank/DDBJ databases">
        <authorList>
            <person name="Amaro Gonzalez C."/>
        </authorList>
    </citation>
    <scope>NUCLEOTIDE SEQUENCE</scope>
</reference>
<organism evidence="1">
    <name type="scientific">Anguilla anguilla</name>
    <name type="common">European freshwater eel</name>
    <name type="synonym">Muraena anguilla</name>
    <dbReference type="NCBI Taxonomy" id="7936"/>
    <lineage>
        <taxon>Eukaryota</taxon>
        <taxon>Metazoa</taxon>
        <taxon>Chordata</taxon>
        <taxon>Craniata</taxon>
        <taxon>Vertebrata</taxon>
        <taxon>Euteleostomi</taxon>
        <taxon>Actinopterygii</taxon>
        <taxon>Neopterygii</taxon>
        <taxon>Teleostei</taxon>
        <taxon>Anguilliformes</taxon>
        <taxon>Anguillidae</taxon>
        <taxon>Anguilla</taxon>
    </lineage>
</organism>
<proteinExistence type="predicted"/>
<name>A0A0E9VU79_ANGAN</name>
<accession>A0A0E9VU79</accession>
<protein>
    <submittedName>
        <fullName evidence="1">Uncharacterized protein</fullName>
    </submittedName>
</protein>
<dbReference type="EMBL" id="GBXM01027682">
    <property type="protein sequence ID" value="JAH80895.1"/>
    <property type="molecule type" value="Transcribed_RNA"/>
</dbReference>